<evidence type="ECO:0000313" key="7">
    <source>
        <dbReference type="EMBL" id="GIH39790.1"/>
    </source>
</evidence>
<accession>A0ABQ4FY92</accession>
<evidence type="ECO:0000313" key="8">
    <source>
        <dbReference type="Proteomes" id="UP000603904"/>
    </source>
</evidence>
<feature type="domain" description="Carbohydrate kinase PfkB" evidence="6">
    <location>
        <begin position="1"/>
        <end position="300"/>
    </location>
</feature>
<evidence type="ECO:0000259" key="6">
    <source>
        <dbReference type="Pfam" id="PF00294"/>
    </source>
</evidence>
<evidence type="ECO:0000256" key="5">
    <source>
        <dbReference type="ARBA" id="ARBA00022840"/>
    </source>
</evidence>
<comment type="caution">
    <text evidence="7">The sequence shown here is derived from an EMBL/GenBank/DDBJ whole genome shotgun (WGS) entry which is preliminary data.</text>
</comment>
<dbReference type="PANTHER" id="PTHR43085">
    <property type="entry name" value="HEXOKINASE FAMILY MEMBER"/>
    <property type="match status" value="1"/>
</dbReference>
<keyword evidence="3" id="KW-0547">Nucleotide-binding</keyword>
<name>A0ABQ4FY92_9ACTN</name>
<dbReference type="InterPro" id="IPR050306">
    <property type="entry name" value="PfkB_Carbo_kinase"/>
</dbReference>
<evidence type="ECO:0000256" key="4">
    <source>
        <dbReference type="ARBA" id="ARBA00022777"/>
    </source>
</evidence>
<dbReference type="InterPro" id="IPR002173">
    <property type="entry name" value="Carboh/pur_kinase_PfkB_CS"/>
</dbReference>
<dbReference type="Pfam" id="PF00294">
    <property type="entry name" value="PfkB"/>
    <property type="match status" value="1"/>
</dbReference>
<dbReference type="EMBL" id="BOOC01000011">
    <property type="protein sequence ID" value="GIH39790.1"/>
    <property type="molecule type" value="Genomic_DNA"/>
</dbReference>
<dbReference type="Proteomes" id="UP000603904">
    <property type="component" value="Unassembled WGS sequence"/>
</dbReference>
<dbReference type="Gene3D" id="3.40.1190.20">
    <property type="match status" value="1"/>
</dbReference>
<protein>
    <submittedName>
        <fullName evidence="7">Ribokinase</fullName>
    </submittedName>
</protein>
<keyword evidence="4" id="KW-0418">Kinase</keyword>
<dbReference type="CDD" id="cd01166">
    <property type="entry name" value="KdgK"/>
    <property type="match status" value="1"/>
</dbReference>
<dbReference type="InterPro" id="IPR029056">
    <property type="entry name" value="Ribokinase-like"/>
</dbReference>
<dbReference type="SUPFAM" id="SSF53613">
    <property type="entry name" value="Ribokinase-like"/>
    <property type="match status" value="1"/>
</dbReference>
<evidence type="ECO:0000256" key="1">
    <source>
        <dbReference type="ARBA" id="ARBA00010688"/>
    </source>
</evidence>
<evidence type="ECO:0000256" key="2">
    <source>
        <dbReference type="ARBA" id="ARBA00022679"/>
    </source>
</evidence>
<keyword evidence="5" id="KW-0067">ATP-binding</keyword>
<keyword evidence="8" id="KW-1185">Reference proteome</keyword>
<dbReference type="PANTHER" id="PTHR43085:SF1">
    <property type="entry name" value="PSEUDOURIDINE KINASE-RELATED"/>
    <property type="match status" value="1"/>
</dbReference>
<keyword evidence="2" id="KW-0808">Transferase</keyword>
<dbReference type="PROSITE" id="PS00584">
    <property type="entry name" value="PFKB_KINASES_2"/>
    <property type="match status" value="1"/>
</dbReference>
<comment type="similarity">
    <text evidence="1">Belongs to the carbohydrate kinase PfkB family.</text>
</comment>
<gene>
    <name evidence="7" type="ORF">Mco01_27900</name>
</gene>
<dbReference type="RefSeq" id="WP_239103592.1">
    <property type="nucleotide sequence ID" value="NZ_BOOC01000011.1"/>
</dbReference>
<dbReference type="InterPro" id="IPR011611">
    <property type="entry name" value="PfkB_dom"/>
</dbReference>
<evidence type="ECO:0000256" key="3">
    <source>
        <dbReference type="ARBA" id="ARBA00022741"/>
    </source>
</evidence>
<organism evidence="7 8">
    <name type="scientific">Microbispora corallina</name>
    <dbReference type="NCBI Taxonomy" id="83302"/>
    <lineage>
        <taxon>Bacteria</taxon>
        <taxon>Bacillati</taxon>
        <taxon>Actinomycetota</taxon>
        <taxon>Actinomycetes</taxon>
        <taxon>Streptosporangiales</taxon>
        <taxon>Streptosporangiaceae</taxon>
        <taxon>Microbispora</taxon>
    </lineage>
</organism>
<proteinExistence type="inferred from homology"/>
<sequence length="316" mass="32602">MTDVATFGETMAALRAADPIRLGGALRLSAAGAESTVAIGLARLGHTVRWTGLVGDDETGALVVRTLRAEGVDVSHVRTDDRGPTGLMLRERRVGDVTRVIYHRSGSAASFLSPADVLPALTPAPRILHVTGITPALGPGPAAAVRAAVEAAAATPGVRVCLDVNHRSRLWDRERAAGELRPLARLLDVVVASDDELDLVAPASAATERDRVEALLDAGVAEVVVKRGADGADAHTRSGSAHAPARRVGVRDVVGAGDAFVAGYLSGLLDSLDLAGRLDRAVTTGAFAVASEGDWEGLPTRAELALLDSPPGSTLR</sequence>
<reference evidence="7 8" key="1">
    <citation type="submission" date="2021-01" db="EMBL/GenBank/DDBJ databases">
        <title>Whole genome shotgun sequence of Microbispora corallina NBRC 16416.</title>
        <authorList>
            <person name="Komaki H."/>
            <person name="Tamura T."/>
        </authorList>
    </citation>
    <scope>NUCLEOTIDE SEQUENCE [LARGE SCALE GENOMIC DNA]</scope>
    <source>
        <strain evidence="7 8">NBRC 16416</strain>
    </source>
</reference>